<reference evidence="3" key="1">
    <citation type="submission" date="2017-02" db="EMBL/GenBank/DDBJ databases">
        <authorList>
            <person name="Varghese N."/>
            <person name="Submissions S."/>
        </authorList>
    </citation>
    <scope>NUCLEOTIDE SEQUENCE [LARGE SCALE GENOMIC DNA]</scope>
    <source>
        <strain evidence="3">DSM 23966</strain>
    </source>
</reference>
<feature type="transmembrane region" description="Helical" evidence="1">
    <location>
        <begin position="20"/>
        <end position="38"/>
    </location>
</feature>
<dbReference type="Pfam" id="PF15980">
    <property type="entry name" value="ComGF"/>
    <property type="match status" value="1"/>
</dbReference>
<keyword evidence="1" id="KW-0812">Transmembrane</keyword>
<accession>A0A1T4XG47</accession>
<dbReference type="AlphaFoldDB" id="A0A1T4XG47"/>
<dbReference type="InterPro" id="IPR016977">
    <property type="entry name" value="ComGF"/>
</dbReference>
<evidence type="ECO:0000313" key="2">
    <source>
        <dbReference type="EMBL" id="SKA88516.1"/>
    </source>
</evidence>
<evidence type="ECO:0000256" key="1">
    <source>
        <dbReference type="SAM" id="Phobius"/>
    </source>
</evidence>
<dbReference type="EMBL" id="FUYJ01000001">
    <property type="protein sequence ID" value="SKA88516.1"/>
    <property type="molecule type" value="Genomic_DNA"/>
</dbReference>
<name>A0A1T4XG47_9BACL</name>
<organism evidence="2 3">
    <name type="scientific">Sporosarcina newyorkensis</name>
    <dbReference type="NCBI Taxonomy" id="759851"/>
    <lineage>
        <taxon>Bacteria</taxon>
        <taxon>Bacillati</taxon>
        <taxon>Bacillota</taxon>
        <taxon>Bacilli</taxon>
        <taxon>Bacillales</taxon>
        <taxon>Caryophanaceae</taxon>
        <taxon>Sporosarcina</taxon>
    </lineage>
</organism>
<dbReference type="Proteomes" id="UP000190042">
    <property type="component" value="Unassembled WGS sequence"/>
</dbReference>
<proteinExistence type="predicted"/>
<keyword evidence="1" id="KW-1133">Transmembrane helix</keyword>
<sequence length="148" mass="16952">MCEPMKNLDEKGFSLFESIIHLMIFSILIQLTVLFFYWKAPIETSYQNDFLGEWELFSLELQQLLEEVEFVAVPTSTSVSFATERGLVTIQVYQQLIRKLVNGQGHVPLLIGVKSCEFIVDGNRLHVSVEKVDGTKKERTFAIGLYTE</sequence>
<protein>
    <submittedName>
        <fullName evidence="2">Putative Competence protein ComGF</fullName>
    </submittedName>
</protein>
<gene>
    <name evidence="2" type="ORF">SAMN04244570_0687</name>
</gene>
<keyword evidence="1" id="KW-0472">Membrane</keyword>
<keyword evidence="3" id="KW-1185">Reference proteome</keyword>
<dbReference type="NCBIfam" id="NF041002">
    <property type="entry name" value="pilin_ComGF"/>
    <property type="match status" value="1"/>
</dbReference>
<evidence type="ECO:0000313" key="3">
    <source>
        <dbReference type="Proteomes" id="UP000190042"/>
    </source>
</evidence>